<dbReference type="Pfam" id="PF00042">
    <property type="entry name" value="Globin"/>
    <property type="match status" value="1"/>
</dbReference>
<dbReference type="GO" id="GO:0020037">
    <property type="term" value="F:heme binding"/>
    <property type="evidence" value="ECO:0007669"/>
    <property type="project" value="InterPro"/>
</dbReference>
<evidence type="ECO:0000313" key="5">
    <source>
        <dbReference type="WBParaSite" id="SBAD_0001063601-mRNA-1"/>
    </source>
</evidence>
<gene>
    <name evidence="3" type="ORF">SBAD_LOCUS10271</name>
</gene>
<sequence length="103" mass="11931">MDLINSTVLRDHLDVTLENIKNLIHGLDNPTEFFKELGKAAVAHERTNVKRHHIEALFPILIDTLCELSAVDQEEYEAWKKLFDVMNHYQDMLRTGIIKTSDV</sequence>
<dbReference type="InterPro" id="IPR044399">
    <property type="entry name" value="Mb-like_M"/>
</dbReference>
<keyword evidence="1" id="KW-0561">Oxygen transport</keyword>
<feature type="domain" description="Globin" evidence="2">
    <location>
        <begin position="4"/>
        <end position="88"/>
    </location>
</feature>
<dbReference type="InterPro" id="IPR009050">
    <property type="entry name" value="Globin-like_sf"/>
</dbReference>
<keyword evidence="1" id="KW-0349">Heme</keyword>
<dbReference type="Gene3D" id="1.10.490.10">
    <property type="entry name" value="Globins"/>
    <property type="match status" value="1"/>
</dbReference>
<evidence type="ECO:0000313" key="4">
    <source>
        <dbReference type="Proteomes" id="UP000270296"/>
    </source>
</evidence>
<dbReference type="GO" id="GO:0005344">
    <property type="term" value="F:oxygen carrier activity"/>
    <property type="evidence" value="ECO:0007669"/>
    <property type="project" value="UniProtKB-KW"/>
</dbReference>
<keyword evidence="1" id="KW-0479">Metal-binding</keyword>
<dbReference type="AlphaFoldDB" id="A0A183J324"/>
<comment type="similarity">
    <text evidence="1">Belongs to the globin family.</text>
</comment>
<proteinExistence type="inferred from homology"/>
<dbReference type="InterPro" id="IPR012292">
    <property type="entry name" value="Globin/Proto"/>
</dbReference>
<keyword evidence="1" id="KW-0813">Transport</keyword>
<dbReference type="Proteomes" id="UP000270296">
    <property type="component" value="Unassembled WGS sequence"/>
</dbReference>
<dbReference type="SUPFAM" id="SSF46458">
    <property type="entry name" value="Globin-like"/>
    <property type="match status" value="1"/>
</dbReference>
<organism evidence="5">
    <name type="scientific">Soboliphyme baturini</name>
    <dbReference type="NCBI Taxonomy" id="241478"/>
    <lineage>
        <taxon>Eukaryota</taxon>
        <taxon>Metazoa</taxon>
        <taxon>Ecdysozoa</taxon>
        <taxon>Nematoda</taxon>
        <taxon>Enoplea</taxon>
        <taxon>Dorylaimia</taxon>
        <taxon>Dioctophymatida</taxon>
        <taxon>Dioctophymatoidea</taxon>
        <taxon>Soboliphymatidae</taxon>
        <taxon>Soboliphyme</taxon>
    </lineage>
</organism>
<dbReference type="CDD" id="cd01040">
    <property type="entry name" value="Mb-like"/>
    <property type="match status" value="1"/>
</dbReference>
<keyword evidence="1" id="KW-0408">Iron</keyword>
<keyword evidence="4" id="KW-1185">Reference proteome</keyword>
<dbReference type="WBParaSite" id="SBAD_0001063601-mRNA-1">
    <property type="protein sequence ID" value="SBAD_0001063601-mRNA-1"/>
    <property type="gene ID" value="SBAD_0001063601"/>
</dbReference>
<name>A0A183J324_9BILA</name>
<accession>A0A183J324</accession>
<dbReference type="GO" id="GO:0019825">
    <property type="term" value="F:oxygen binding"/>
    <property type="evidence" value="ECO:0007669"/>
    <property type="project" value="InterPro"/>
</dbReference>
<dbReference type="InterPro" id="IPR000971">
    <property type="entry name" value="Globin"/>
</dbReference>
<reference evidence="3 4" key="2">
    <citation type="submission" date="2018-11" db="EMBL/GenBank/DDBJ databases">
        <authorList>
            <consortium name="Pathogen Informatics"/>
        </authorList>
    </citation>
    <scope>NUCLEOTIDE SEQUENCE [LARGE SCALE GENOMIC DNA]</scope>
</reference>
<dbReference type="EMBL" id="UZAM01013847">
    <property type="protein sequence ID" value="VDP30401.1"/>
    <property type="molecule type" value="Genomic_DNA"/>
</dbReference>
<reference evidence="5" key="1">
    <citation type="submission" date="2016-06" db="UniProtKB">
        <authorList>
            <consortium name="WormBaseParasite"/>
        </authorList>
    </citation>
    <scope>IDENTIFICATION</scope>
</reference>
<protein>
    <submittedName>
        <fullName evidence="5">GLOBIN domain-containing protein</fullName>
    </submittedName>
</protein>
<evidence type="ECO:0000313" key="3">
    <source>
        <dbReference type="EMBL" id="VDP30401.1"/>
    </source>
</evidence>
<evidence type="ECO:0000259" key="2">
    <source>
        <dbReference type="Pfam" id="PF00042"/>
    </source>
</evidence>
<evidence type="ECO:0000256" key="1">
    <source>
        <dbReference type="RuleBase" id="RU000356"/>
    </source>
</evidence>